<dbReference type="Proteomes" id="UP001057134">
    <property type="component" value="Chromosome"/>
</dbReference>
<keyword evidence="3 5" id="KW-0238">DNA-binding</keyword>
<dbReference type="SUPFAM" id="SSF46689">
    <property type="entry name" value="Homeodomain-like"/>
    <property type="match status" value="1"/>
</dbReference>
<dbReference type="PRINTS" id="PR00455">
    <property type="entry name" value="HTHTETR"/>
</dbReference>
<evidence type="ECO:0000313" key="8">
    <source>
        <dbReference type="Proteomes" id="UP001057134"/>
    </source>
</evidence>
<dbReference type="PROSITE" id="PS50977">
    <property type="entry name" value="HTH_TETR_2"/>
    <property type="match status" value="1"/>
</dbReference>
<gene>
    <name evidence="7" type="ORF">SK3146_03491</name>
</gene>
<dbReference type="PANTHER" id="PTHR30055">
    <property type="entry name" value="HTH-TYPE TRANSCRIPTIONAL REGULATOR RUTR"/>
    <property type="match status" value="1"/>
</dbReference>
<dbReference type="Gene3D" id="1.10.357.10">
    <property type="entry name" value="Tetracycline Repressor, domain 2"/>
    <property type="match status" value="1"/>
</dbReference>
<dbReference type="InterPro" id="IPR009057">
    <property type="entry name" value="Homeodomain-like_sf"/>
</dbReference>
<keyword evidence="8" id="KW-1185">Reference proteome</keyword>
<dbReference type="InterPro" id="IPR050109">
    <property type="entry name" value="HTH-type_TetR-like_transc_reg"/>
</dbReference>
<dbReference type="Pfam" id="PF00440">
    <property type="entry name" value="TetR_N"/>
    <property type="match status" value="1"/>
</dbReference>
<evidence type="ECO:0000313" key="7">
    <source>
        <dbReference type="EMBL" id="UQZ84258.1"/>
    </source>
</evidence>
<dbReference type="EMBL" id="CP027059">
    <property type="protein sequence ID" value="UQZ84258.1"/>
    <property type="molecule type" value="Genomic_DNA"/>
</dbReference>
<reference evidence="7" key="2">
    <citation type="journal article" date="2021" name="J Anim Sci Technol">
        <title>Complete genome sequence of Paenibacillus konkukensis sp. nov. SK3146 as a potential probiotic strain.</title>
        <authorList>
            <person name="Jung H.I."/>
            <person name="Park S."/>
            <person name="Niu K.M."/>
            <person name="Lee S.W."/>
            <person name="Kothari D."/>
            <person name="Yi K.J."/>
            <person name="Kim S.K."/>
        </authorList>
    </citation>
    <scope>NUCLEOTIDE SEQUENCE</scope>
    <source>
        <strain evidence="7">SK3146</strain>
    </source>
</reference>
<dbReference type="InterPro" id="IPR023772">
    <property type="entry name" value="DNA-bd_HTH_TetR-type_CS"/>
</dbReference>
<name>A0ABY4RQ83_9BACL</name>
<evidence type="ECO:0000256" key="4">
    <source>
        <dbReference type="ARBA" id="ARBA00023163"/>
    </source>
</evidence>
<evidence type="ECO:0000256" key="3">
    <source>
        <dbReference type="ARBA" id="ARBA00023125"/>
    </source>
</evidence>
<evidence type="ECO:0000259" key="6">
    <source>
        <dbReference type="PROSITE" id="PS50977"/>
    </source>
</evidence>
<evidence type="ECO:0000256" key="5">
    <source>
        <dbReference type="PROSITE-ProRule" id="PRU00335"/>
    </source>
</evidence>
<dbReference type="InterPro" id="IPR036271">
    <property type="entry name" value="Tet_transcr_reg_TetR-rel_C_sf"/>
</dbReference>
<keyword evidence="1" id="KW-0678">Repressor</keyword>
<protein>
    <submittedName>
        <fullName evidence="7">Transcriptional regulator BetI</fullName>
    </submittedName>
</protein>
<reference evidence="7" key="1">
    <citation type="submission" date="2018-02" db="EMBL/GenBank/DDBJ databases">
        <authorList>
            <person name="Kim S.-K."/>
            <person name="Jung H.-I."/>
            <person name="Lee S.-W."/>
        </authorList>
    </citation>
    <scope>NUCLEOTIDE SEQUENCE</scope>
    <source>
        <strain evidence="7">SK3146</strain>
    </source>
</reference>
<dbReference type="SUPFAM" id="SSF48498">
    <property type="entry name" value="Tetracyclin repressor-like, C-terminal domain"/>
    <property type="match status" value="1"/>
</dbReference>
<dbReference type="InterPro" id="IPR039538">
    <property type="entry name" value="BetI_C"/>
</dbReference>
<organism evidence="7 8">
    <name type="scientific">Paenibacillus konkukensis</name>
    <dbReference type="NCBI Taxonomy" id="2020716"/>
    <lineage>
        <taxon>Bacteria</taxon>
        <taxon>Bacillati</taxon>
        <taxon>Bacillota</taxon>
        <taxon>Bacilli</taxon>
        <taxon>Bacillales</taxon>
        <taxon>Paenibacillaceae</taxon>
        <taxon>Paenibacillus</taxon>
    </lineage>
</organism>
<dbReference type="PROSITE" id="PS01081">
    <property type="entry name" value="HTH_TETR_1"/>
    <property type="match status" value="1"/>
</dbReference>
<keyword evidence="2" id="KW-0805">Transcription regulation</keyword>
<accession>A0ABY4RQ83</accession>
<dbReference type="Pfam" id="PF13977">
    <property type="entry name" value="TetR_C_6"/>
    <property type="match status" value="1"/>
</dbReference>
<feature type="DNA-binding region" description="H-T-H motif" evidence="5">
    <location>
        <begin position="31"/>
        <end position="50"/>
    </location>
</feature>
<keyword evidence="4" id="KW-0804">Transcription</keyword>
<evidence type="ECO:0000256" key="2">
    <source>
        <dbReference type="ARBA" id="ARBA00023015"/>
    </source>
</evidence>
<dbReference type="PANTHER" id="PTHR30055:SF226">
    <property type="entry name" value="HTH-TYPE TRANSCRIPTIONAL REGULATOR PKSA"/>
    <property type="match status" value="1"/>
</dbReference>
<feature type="domain" description="HTH tetR-type" evidence="6">
    <location>
        <begin position="8"/>
        <end position="68"/>
    </location>
</feature>
<proteinExistence type="predicted"/>
<sequence length="210" mass="23290">MPKIVDHEQKRKLIAESAWKIIEEKGIEHASIRAVATAAGLSPGALRHYFSTQDELLLFIVDYYLTRGAARAAEGLVISHIPIKAAREILLQLLPMDAEKRTAVSVWWTFAIRSLTSLALQAKKDELTDGFHSLTKAALEILAQAQLLPSAVDIQLETLRLAALIEGLTILAMLRPELYTPETVEQIVIRQLQDLCARDTDGADDSRKTL</sequence>
<dbReference type="InterPro" id="IPR001647">
    <property type="entry name" value="HTH_TetR"/>
</dbReference>
<evidence type="ECO:0000256" key="1">
    <source>
        <dbReference type="ARBA" id="ARBA00022491"/>
    </source>
</evidence>
<dbReference type="RefSeq" id="WP_249860039.1">
    <property type="nucleotide sequence ID" value="NZ_CP027059.1"/>
</dbReference>